<dbReference type="Pfam" id="PF03803">
    <property type="entry name" value="Scramblase"/>
    <property type="match status" value="1"/>
</dbReference>
<dbReference type="PANTHER" id="PTHR23248">
    <property type="entry name" value="PHOSPHOLIPID SCRAMBLASE-RELATED"/>
    <property type="match status" value="1"/>
</dbReference>
<dbReference type="InterPro" id="IPR005552">
    <property type="entry name" value="Scramblase"/>
</dbReference>
<evidence type="ECO:0000256" key="2">
    <source>
        <dbReference type="RuleBase" id="RU363116"/>
    </source>
</evidence>
<organism evidence="3 4">
    <name type="scientific">Durusdinium trenchii</name>
    <dbReference type="NCBI Taxonomy" id="1381693"/>
    <lineage>
        <taxon>Eukaryota</taxon>
        <taxon>Sar</taxon>
        <taxon>Alveolata</taxon>
        <taxon>Dinophyceae</taxon>
        <taxon>Suessiales</taxon>
        <taxon>Symbiodiniaceae</taxon>
        <taxon>Durusdinium</taxon>
    </lineage>
</organism>
<protein>
    <recommendedName>
        <fullName evidence="2">Phospholipid scramblase</fullName>
    </recommendedName>
</protein>
<comment type="similarity">
    <text evidence="1 2">Belongs to the phospholipid scramblase family.</text>
</comment>
<evidence type="ECO:0000313" key="4">
    <source>
        <dbReference type="Proteomes" id="UP001642484"/>
    </source>
</evidence>
<dbReference type="Proteomes" id="UP001642484">
    <property type="component" value="Unassembled WGS sequence"/>
</dbReference>
<dbReference type="EMBL" id="CAXAMN010025984">
    <property type="protein sequence ID" value="CAK9099705.1"/>
    <property type="molecule type" value="Genomic_DNA"/>
</dbReference>
<comment type="caution">
    <text evidence="3">The sequence shown here is derived from an EMBL/GenBank/DDBJ whole genome shotgun (WGS) entry which is preliminary data.</text>
</comment>
<evidence type="ECO:0000313" key="3">
    <source>
        <dbReference type="EMBL" id="CAK9099705.1"/>
    </source>
</evidence>
<dbReference type="PANTHER" id="PTHR23248:SF9">
    <property type="entry name" value="PHOSPHOLIPID SCRAMBLASE"/>
    <property type="match status" value="1"/>
</dbReference>
<gene>
    <name evidence="3" type="ORF">CCMP2556_LOCUS47163</name>
</gene>
<sequence length="285" mass="31146">MEAPKQVEMDAGGYELESVFGPHEALLVKQTMRGCCQECLGCDAKSEYKVAPFNPQAIDGIRVTEAAMGVPDIMYAIEHSSCCCRVCNPAGRNFQMHVSSGGDPGGQPILYYDKPLTCPAFFTVQTDNGGSIDCPCCCCLPQLTPHTPKGQSIGSESRYYCDMCLCVPKFTYHENNEVLYLIKPETCCGGACVACNCCSGKGLVYMPFYFHDPKSEEVLGGKYEDANTPQIRKVWAGLKKECCSTADTFAVVFPPGSSPQRKAGLLGMTFLIDFVFFEGHQDKRT</sequence>
<proteinExistence type="inferred from homology"/>
<accession>A0ABP0RGH7</accession>
<name>A0ABP0RGH7_9DINO</name>
<keyword evidence="4" id="KW-1185">Reference proteome</keyword>
<reference evidence="3 4" key="1">
    <citation type="submission" date="2024-02" db="EMBL/GenBank/DDBJ databases">
        <authorList>
            <person name="Chen Y."/>
            <person name="Shah S."/>
            <person name="Dougan E. K."/>
            <person name="Thang M."/>
            <person name="Chan C."/>
        </authorList>
    </citation>
    <scope>NUCLEOTIDE SEQUENCE [LARGE SCALE GENOMIC DNA]</scope>
</reference>
<evidence type="ECO:0000256" key="1">
    <source>
        <dbReference type="ARBA" id="ARBA00005350"/>
    </source>
</evidence>